<comment type="caution">
    <text evidence="3">The sequence shown here is derived from an EMBL/GenBank/DDBJ whole genome shotgun (WGS) entry which is preliminary data.</text>
</comment>
<dbReference type="EMBL" id="QLYX01000004">
    <property type="protein sequence ID" value="RAY14993.1"/>
    <property type="molecule type" value="Genomic_DNA"/>
</dbReference>
<evidence type="ECO:0000313" key="3">
    <source>
        <dbReference type="EMBL" id="RAY14993.1"/>
    </source>
</evidence>
<name>A0A365H9N7_9ACTN</name>
<gene>
    <name evidence="3" type="ORF">DPM19_09590</name>
</gene>
<reference evidence="3 4" key="1">
    <citation type="submission" date="2018-06" db="EMBL/GenBank/DDBJ databases">
        <title>Actinomadura craniellae sp. nov. isolated from marine sponge Craniella sp.</title>
        <authorList>
            <person name="Li L."/>
            <person name="Xu Q.H."/>
            <person name="Lin H.W."/>
            <person name="Lu Y.H."/>
        </authorList>
    </citation>
    <scope>NUCLEOTIDE SEQUENCE [LARGE SCALE GENOMIC DNA]</scope>
    <source>
        <strain evidence="3 4">LHW63021</strain>
    </source>
</reference>
<dbReference type="InterPro" id="IPR021235">
    <property type="entry name" value="DUF2637"/>
</dbReference>
<evidence type="ECO:0008006" key="5">
    <source>
        <dbReference type="Google" id="ProtNLM"/>
    </source>
</evidence>
<feature type="region of interest" description="Disordered" evidence="1">
    <location>
        <begin position="1"/>
        <end position="30"/>
    </location>
</feature>
<organism evidence="3 4">
    <name type="scientific">Actinomadura craniellae</name>
    <dbReference type="NCBI Taxonomy" id="2231787"/>
    <lineage>
        <taxon>Bacteria</taxon>
        <taxon>Bacillati</taxon>
        <taxon>Actinomycetota</taxon>
        <taxon>Actinomycetes</taxon>
        <taxon>Streptosporangiales</taxon>
        <taxon>Thermomonosporaceae</taxon>
        <taxon>Actinomadura</taxon>
    </lineage>
</organism>
<evidence type="ECO:0000256" key="2">
    <source>
        <dbReference type="SAM" id="Phobius"/>
    </source>
</evidence>
<accession>A0A365H9N7</accession>
<evidence type="ECO:0000313" key="4">
    <source>
        <dbReference type="Proteomes" id="UP000251891"/>
    </source>
</evidence>
<dbReference type="AlphaFoldDB" id="A0A365H9N7"/>
<keyword evidence="4" id="KW-1185">Reference proteome</keyword>
<sequence>MNARPGAHRFPAGGWAIPEPLGSTSGTGSRPAPGTAVKAVSAILAPLIVALAVLGGVGSFATVREMARPWFGESAWIVPVGMDVGIVILLAWDLLMEYLRLPWPVLRWVAWAYIAATVAVNVLAAGGNLAGSVIHAAMPVLLVTVVEGVRQLIRRWAGLAAGTRRERIPAVRWVLAPVSTVLLWRRMVLWQVTAYRHGLDLEYRHLLAVARLQERHGRWAWRWRASLAERTALRRLPAEATGHGGALADPGPPGPTPPPLSAELGSASTADAPVPSGFATVGGGTPGVDAGPPLRPAEAFAADEVPAAVAGWASAELVTAARQVVAEAERRGARLSKAAFGRRLRQQGFTIANQRLAELRAVCDEPRAKGV</sequence>
<feature type="region of interest" description="Disordered" evidence="1">
    <location>
        <begin position="241"/>
        <end position="271"/>
    </location>
</feature>
<keyword evidence="2" id="KW-0472">Membrane</keyword>
<dbReference type="Proteomes" id="UP000251891">
    <property type="component" value="Unassembled WGS sequence"/>
</dbReference>
<feature type="transmembrane region" description="Helical" evidence="2">
    <location>
        <begin position="75"/>
        <end position="96"/>
    </location>
</feature>
<feature type="transmembrane region" description="Helical" evidence="2">
    <location>
        <begin position="39"/>
        <end position="63"/>
    </location>
</feature>
<evidence type="ECO:0000256" key="1">
    <source>
        <dbReference type="SAM" id="MobiDB-lite"/>
    </source>
</evidence>
<feature type="compositionally biased region" description="Pro residues" evidence="1">
    <location>
        <begin position="250"/>
        <end position="260"/>
    </location>
</feature>
<proteinExistence type="predicted"/>
<keyword evidence="2" id="KW-0812">Transmembrane</keyword>
<keyword evidence="2" id="KW-1133">Transmembrane helix</keyword>
<feature type="transmembrane region" description="Helical" evidence="2">
    <location>
        <begin position="108"/>
        <end position="126"/>
    </location>
</feature>
<protein>
    <recommendedName>
        <fullName evidence="5">DUF2637 domain-containing protein</fullName>
    </recommendedName>
</protein>
<dbReference type="Pfam" id="PF10935">
    <property type="entry name" value="DUF2637"/>
    <property type="match status" value="1"/>
</dbReference>